<dbReference type="Gene3D" id="3.90.70.10">
    <property type="entry name" value="Cysteine proteinases"/>
    <property type="match status" value="1"/>
</dbReference>
<protein>
    <recommendedName>
        <fullName evidence="2">Peptidase C39-like domain-containing protein</fullName>
    </recommendedName>
</protein>
<proteinExistence type="predicted"/>
<feature type="region of interest" description="Disordered" evidence="1">
    <location>
        <begin position="69"/>
        <end position="99"/>
    </location>
</feature>
<feature type="domain" description="Peptidase C39-like" evidence="2">
    <location>
        <begin position="83"/>
        <end position="226"/>
    </location>
</feature>
<comment type="caution">
    <text evidence="3">The sequence shown here is derived from an EMBL/GenBank/DDBJ whole genome shotgun (WGS) entry which is preliminary data.</text>
</comment>
<dbReference type="STRING" id="1802407.A3I40_01940"/>
<evidence type="ECO:0000313" key="3">
    <source>
        <dbReference type="EMBL" id="OGL87504.1"/>
    </source>
</evidence>
<name>A0A1F7VBY0_9BACT</name>
<reference evidence="3 4" key="1">
    <citation type="journal article" date="2016" name="Nat. Commun.">
        <title>Thousands of microbial genomes shed light on interconnected biogeochemical processes in an aquifer system.</title>
        <authorList>
            <person name="Anantharaman K."/>
            <person name="Brown C.T."/>
            <person name="Hug L.A."/>
            <person name="Sharon I."/>
            <person name="Castelle C.J."/>
            <person name="Probst A.J."/>
            <person name="Thomas B.C."/>
            <person name="Singh A."/>
            <person name="Wilkins M.J."/>
            <person name="Karaoz U."/>
            <person name="Brodie E.L."/>
            <person name="Williams K.H."/>
            <person name="Hubbard S.S."/>
            <person name="Banfield J.F."/>
        </authorList>
    </citation>
    <scope>NUCLEOTIDE SEQUENCE [LARGE SCALE GENOMIC DNA]</scope>
</reference>
<dbReference type="InterPro" id="IPR039564">
    <property type="entry name" value="Peptidase_C39-like"/>
</dbReference>
<evidence type="ECO:0000256" key="1">
    <source>
        <dbReference type="SAM" id="MobiDB-lite"/>
    </source>
</evidence>
<dbReference type="EMBL" id="MGEP01000004">
    <property type="protein sequence ID" value="OGL87504.1"/>
    <property type="molecule type" value="Genomic_DNA"/>
</dbReference>
<gene>
    <name evidence="3" type="ORF">A3I40_01940</name>
</gene>
<dbReference type="Pfam" id="PF13529">
    <property type="entry name" value="Peptidase_C39_2"/>
    <property type="match status" value="1"/>
</dbReference>
<accession>A0A1F7VBY0</accession>
<evidence type="ECO:0000259" key="2">
    <source>
        <dbReference type="Pfam" id="PF13529"/>
    </source>
</evidence>
<dbReference type="Proteomes" id="UP000178723">
    <property type="component" value="Unassembled WGS sequence"/>
</dbReference>
<organism evidence="3 4">
    <name type="scientific">Candidatus Uhrbacteria bacterium RIFCSPLOWO2_02_FULL_48_12</name>
    <dbReference type="NCBI Taxonomy" id="1802407"/>
    <lineage>
        <taxon>Bacteria</taxon>
        <taxon>Candidatus Uhriibacteriota</taxon>
    </lineage>
</organism>
<dbReference type="AlphaFoldDB" id="A0A1F7VBY0"/>
<evidence type="ECO:0000313" key="4">
    <source>
        <dbReference type="Proteomes" id="UP000178723"/>
    </source>
</evidence>
<sequence length="270" mass="30450">MTKIRIFAAAVIAGFTLWTLFSARVPQLNNDLLLATNQNTDEQRSAVAEKVIPLANQIAAPLADKIKSVAAPPPKESSKPRPVPFTAQAPFGDWQDPRQQDGCEEASLVMAWHWLQNTTFTKTQALEEILALSKFEEETIGEWRSTNAADTIRIFREYYHYDNIAVQYDISSDDIKKSLETGNLVLVPTDGRKLGNPYYRQPGPPEHMLVIFDYDQKTDEFITNDPGTRRGQNYRYKSNTVMNAIVDYPTGHREPNPNPQTAMIVIAPKP</sequence>